<dbReference type="InterPro" id="IPR036388">
    <property type="entry name" value="WH-like_DNA-bd_sf"/>
</dbReference>
<feature type="domain" description="HTH marR-type" evidence="1">
    <location>
        <begin position="14"/>
        <end position="149"/>
    </location>
</feature>
<dbReference type="SMART" id="SM00347">
    <property type="entry name" value="HTH_MARR"/>
    <property type="match status" value="1"/>
</dbReference>
<dbReference type="AlphaFoldDB" id="A0A4V1Q791"/>
<dbReference type="RefSeq" id="WP_129458986.1">
    <property type="nucleotide sequence ID" value="NZ_PPCV01000006.1"/>
</dbReference>
<gene>
    <name evidence="2" type="ORF">C1706_09365</name>
</gene>
<keyword evidence="3" id="KW-1185">Reference proteome</keyword>
<dbReference type="InterPro" id="IPR036390">
    <property type="entry name" value="WH_DNA-bd_sf"/>
</dbReference>
<dbReference type="Proteomes" id="UP000290624">
    <property type="component" value="Unassembled WGS sequence"/>
</dbReference>
<dbReference type="PANTHER" id="PTHR33164:SF99">
    <property type="entry name" value="MARR FAMILY REGULATORY PROTEIN"/>
    <property type="match status" value="1"/>
</dbReference>
<evidence type="ECO:0000313" key="3">
    <source>
        <dbReference type="Proteomes" id="UP000290624"/>
    </source>
</evidence>
<dbReference type="EMBL" id="PPCV01000006">
    <property type="protein sequence ID" value="RXW31768.1"/>
    <property type="molecule type" value="Genomic_DNA"/>
</dbReference>
<name>A0A4V1Q791_9ACTN</name>
<organism evidence="2 3">
    <name type="scientific">Propioniciclava flava</name>
    <dbReference type="NCBI Taxonomy" id="2072026"/>
    <lineage>
        <taxon>Bacteria</taxon>
        <taxon>Bacillati</taxon>
        <taxon>Actinomycetota</taxon>
        <taxon>Actinomycetes</taxon>
        <taxon>Propionibacteriales</taxon>
        <taxon>Propionibacteriaceae</taxon>
        <taxon>Propioniciclava</taxon>
    </lineage>
</organism>
<dbReference type="PROSITE" id="PS50995">
    <property type="entry name" value="HTH_MARR_2"/>
    <property type="match status" value="1"/>
</dbReference>
<evidence type="ECO:0000259" key="1">
    <source>
        <dbReference type="PROSITE" id="PS50995"/>
    </source>
</evidence>
<protein>
    <submittedName>
        <fullName evidence="2">MarR family transcriptional regulator</fullName>
    </submittedName>
</protein>
<comment type="caution">
    <text evidence="2">The sequence shown here is derived from an EMBL/GenBank/DDBJ whole genome shotgun (WGS) entry which is preliminary data.</text>
</comment>
<dbReference type="GO" id="GO:0003700">
    <property type="term" value="F:DNA-binding transcription factor activity"/>
    <property type="evidence" value="ECO:0007669"/>
    <property type="project" value="InterPro"/>
</dbReference>
<dbReference type="Pfam" id="PF01047">
    <property type="entry name" value="MarR"/>
    <property type="match status" value="1"/>
</dbReference>
<sequence>MPDSAPTQWLSTEQQEIWRAYLDAVALIDRHLDERLRPFGLDLGEYEILVRLSESEDRTMRMSDLAAAARQSRSRLTHTVSRMEKKGLIERAPCPEDRRGVTATLTPEGMDLLVAAAPDHVASVREILIDVVSPDDFAALGRAMHAINAVAH</sequence>
<accession>A0A4V1Q791</accession>
<dbReference type="SUPFAM" id="SSF46785">
    <property type="entry name" value="Winged helix' DNA-binding domain"/>
    <property type="match status" value="1"/>
</dbReference>
<dbReference type="InterPro" id="IPR000835">
    <property type="entry name" value="HTH_MarR-typ"/>
</dbReference>
<dbReference type="OrthoDB" id="8635520at2"/>
<evidence type="ECO:0000313" key="2">
    <source>
        <dbReference type="EMBL" id="RXW31768.1"/>
    </source>
</evidence>
<proteinExistence type="predicted"/>
<dbReference type="PANTHER" id="PTHR33164">
    <property type="entry name" value="TRANSCRIPTIONAL REGULATOR, MARR FAMILY"/>
    <property type="match status" value="1"/>
</dbReference>
<reference evidence="2 3" key="1">
    <citation type="submission" date="2018-01" db="EMBL/GenBank/DDBJ databases">
        <title>Lactibacter flavus gen. nov., sp. nov., a novel bacterium of the family Propionibacteriaceae isolated from raw milk and dairy products.</title>
        <authorList>
            <person name="Wenning M."/>
            <person name="Breitenwieser F."/>
            <person name="Huptas C."/>
            <person name="von Neubeck M."/>
            <person name="Busse H.-J."/>
            <person name="Scherer S."/>
        </authorList>
    </citation>
    <scope>NUCLEOTIDE SEQUENCE [LARGE SCALE GENOMIC DNA]</scope>
    <source>
        <strain evidence="2 3">VG341</strain>
    </source>
</reference>
<dbReference type="Gene3D" id="1.10.10.10">
    <property type="entry name" value="Winged helix-like DNA-binding domain superfamily/Winged helix DNA-binding domain"/>
    <property type="match status" value="1"/>
</dbReference>
<dbReference type="PRINTS" id="PR00598">
    <property type="entry name" value="HTHMARR"/>
</dbReference>
<dbReference type="InterPro" id="IPR039422">
    <property type="entry name" value="MarR/SlyA-like"/>
</dbReference>
<dbReference type="GO" id="GO:0006950">
    <property type="term" value="P:response to stress"/>
    <property type="evidence" value="ECO:0007669"/>
    <property type="project" value="TreeGrafter"/>
</dbReference>